<dbReference type="EMBL" id="CP021366">
    <property type="protein sequence ID" value="ART57773.1"/>
    <property type="molecule type" value="Genomic_DNA"/>
</dbReference>
<dbReference type="AlphaFoldDB" id="A0A240U9N3"/>
<reference evidence="1" key="1">
    <citation type="submission" date="2017-05" db="EMBL/GenBank/DDBJ databases">
        <title>Polyphasic characterization of four soil-derived phenanthrene-degrading Acidovorax strains and proposal of Acidovorax phenanthrenivorans sp. nov.</title>
        <authorList>
            <person name="Singleton D."/>
            <person name="Lee J."/>
            <person name="Dickey A.N."/>
            <person name="Stroud A."/>
            <person name="Scholl E.H."/>
            <person name="Wright F.A."/>
            <person name="Aitken M.D."/>
        </authorList>
    </citation>
    <scope>NUCLEOTIDE SEQUENCE</scope>
    <source>
        <strain evidence="1">P4</strain>
    </source>
</reference>
<dbReference type="InterPro" id="IPR021250">
    <property type="entry name" value="DUF2789"/>
</dbReference>
<dbReference type="KEGG" id="acis:CBP35_17055"/>
<sequence>MEKSFHRFSELFAQLGLRMDAAGIREFLEEHAPLPPDVLLADAPFWTPAQATLLREELLEDADWAEVVDQLNVALRAAKGGPDAE</sequence>
<dbReference type="Proteomes" id="UP000194440">
    <property type="component" value="Chromosome"/>
</dbReference>
<dbReference type="RefSeq" id="WP_086926362.1">
    <property type="nucleotide sequence ID" value="NZ_CP021362.1"/>
</dbReference>
<evidence type="ECO:0008006" key="3">
    <source>
        <dbReference type="Google" id="ProtNLM"/>
    </source>
</evidence>
<evidence type="ECO:0000313" key="2">
    <source>
        <dbReference type="Proteomes" id="UP000194440"/>
    </source>
</evidence>
<organism evidence="1 2">
    <name type="scientific">Acidovorax carolinensis</name>
    <dbReference type="NCBI Taxonomy" id="553814"/>
    <lineage>
        <taxon>Bacteria</taxon>
        <taxon>Pseudomonadati</taxon>
        <taxon>Pseudomonadota</taxon>
        <taxon>Betaproteobacteria</taxon>
        <taxon>Burkholderiales</taxon>
        <taxon>Comamonadaceae</taxon>
        <taxon>Acidovorax</taxon>
    </lineage>
</organism>
<dbReference type="OrthoDB" id="5828847at2"/>
<protein>
    <recommendedName>
        <fullName evidence="3">DUF2789 domain-containing protein</fullName>
    </recommendedName>
</protein>
<dbReference type="KEGG" id="acip:CBP36_01885"/>
<keyword evidence="2" id="KW-1185">Reference proteome</keyword>
<gene>
    <name evidence="1" type="ORF">CBP36_01885</name>
</gene>
<accession>A0A240U9N3</accession>
<dbReference type="InterPro" id="IPR038086">
    <property type="entry name" value="DUF2789_sf"/>
</dbReference>
<evidence type="ECO:0000313" key="1">
    <source>
        <dbReference type="EMBL" id="ART57773.1"/>
    </source>
</evidence>
<proteinExistence type="predicted"/>
<name>A0A240U9N3_9BURK</name>
<dbReference type="Gene3D" id="1.10.10.1130">
    <property type="entry name" value="Uncharacterised protein PF10982, DUF2789"/>
    <property type="match status" value="1"/>
</dbReference>
<dbReference type="Pfam" id="PF10982">
    <property type="entry name" value="DUF2789"/>
    <property type="match status" value="1"/>
</dbReference>